<evidence type="ECO:0000256" key="1">
    <source>
        <dbReference type="SAM" id="SignalP"/>
    </source>
</evidence>
<keyword evidence="1" id="KW-0732">Signal</keyword>
<dbReference type="EMBL" id="GGFM01006171">
    <property type="protein sequence ID" value="MBW26922.1"/>
    <property type="molecule type" value="Transcribed_RNA"/>
</dbReference>
<dbReference type="InterPro" id="IPR034750">
    <property type="entry name" value="CULT"/>
</dbReference>
<sequence>MKCKQNRGLMRIISLAILLVLHLVCASPAEEGHEEEETLIEDYFVCRTCGNDVSVANLLFDKYSPLALSATNHTLTEGRSVLIQEVQNSRGFRYTIFLVKQASCQKITAQRWIAKSSWFPGYAWKFCMCPKCRMVVGFMFEPVETATIERNFPSDAGFYALIHNSIITEGYVNSLLMKEKVLREN</sequence>
<proteinExistence type="predicted"/>
<evidence type="ECO:0000313" key="3">
    <source>
        <dbReference type="EMBL" id="MBW26922.1"/>
    </source>
</evidence>
<evidence type="ECO:0000259" key="2">
    <source>
        <dbReference type="PROSITE" id="PS51788"/>
    </source>
</evidence>
<dbReference type="AlphaFoldDB" id="A0A2M3ZEI6"/>
<feature type="signal peptide" evidence="1">
    <location>
        <begin position="1"/>
        <end position="26"/>
    </location>
</feature>
<feature type="domain" description="CULT" evidence="2">
    <location>
        <begin position="41"/>
        <end position="170"/>
    </location>
</feature>
<accession>A0A2M3ZEI6</accession>
<dbReference type="PROSITE" id="PS51788">
    <property type="entry name" value="CULT"/>
    <property type="match status" value="1"/>
</dbReference>
<reference evidence="3" key="1">
    <citation type="submission" date="2018-01" db="EMBL/GenBank/DDBJ databases">
        <title>An insight into the sialome of Amazonian anophelines.</title>
        <authorList>
            <person name="Ribeiro J.M."/>
            <person name="Scarpassa V."/>
            <person name="Calvo E."/>
        </authorList>
    </citation>
    <scope>NUCLEOTIDE SEQUENCE</scope>
    <source>
        <tissue evidence="3">Salivary glands</tissue>
    </source>
</reference>
<name>A0A2M3ZEI6_9DIPT</name>
<feature type="chain" id="PRO_5014824394" evidence="1">
    <location>
        <begin position="27"/>
        <end position="185"/>
    </location>
</feature>
<organism evidence="3">
    <name type="scientific">Anopheles braziliensis</name>
    <dbReference type="NCBI Taxonomy" id="58242"/>
    <lineage>
        <taxon>Eukaryota</taxon>
        <taxon>Metazoa</taxon>
        <taxon>Ecdysozoa</taxon>
        <taxon>Arthropoda</taxon>
        <taxon>Hexapoda</taxon>
        <taxon>Insecta</taxon>
        <taxon>Pterygota</taxon>
        <taxon>Neoptera</taxon>
        <taxon>Endopterygota</taxon>
        <taxon>Diptera</taxon>
        <taxon>Nematocera</taxon>
        <taxon>Culicoidea</taxon>
        <taxon>Culicidae</taxon>
        <taxon>Anophelinae</taxon>
        <taxon>Anopheles</taxon>
    </lineage>
</organism>
<dbReference type="CDD" id="cd15777">
    <property type="entry name" value="CRBN_C_like"/>
    <property type="match status" value="1"/>
</dbReference>
<protein>
    <submittedName>
        <fullName evidence="3">Putative secreted peptide</fullName>
    </submittedName>
</protein>
<dbReference type="Gene3D" id="2.170.150.20">
    <property type="entry name" value="Peptide methionine sulfoxide reductase"/>
    <property type="match status" value="1"/>
</dbReference>